<sequence length="317" mass="36778">MAQTTVLIFIVLSLVSVFSLPQHFHPEMIPPQKPLVFNSLFIPFPNFTRPPTEPTTTTAPTTTRTPMPKIISSCTPLFSHGAKKAIFLFYDSKNNSDKIYQMQPAIWRETKEYFKDFETISFIEVDVANCPEVLVDYNKTNLPSYGMLSDDVLLALCNAPNTFEKVWNFFFDFAYKQYKRQKNFTVATTDQCDITYPEKLGTEVFDYNHDEIVSKGHCFVLYHEPRCRYCKQFIGYWNYVVRLHSHQICMVHFDCSVSRAFCESKKVRGWPTLFFYIHGKVPVEYFGNENATELSNFIIEKMNTPIEALSTTLPTNP</sequence>
<dbReference type="InterPro" id="IPR036249">
    <property type="entry name" value="Thioredoxin-like_sf"/>
</dbReference>
<dbReference type="SUPFAM" id="SSF52833">
    <property type="entry name" value="Thioredoxin-like"/>
    <property type="match status" value="1"/>
</dbReference>
<keyword evidence="2 3" id="KW-0732">Signal</keyword>
<dbReference type="Gene3D" id="3.40.30.10">
    <property type="entry name" value="Glutaredoxin"/>
    <property type="match status" value="1"/>
</dbReference>
<feature type="domain" description="Thioredoxin" evidence="4">
    <location>
        <begin position="206"/>
        <end position="299"/>
    </location>
</feature>
<dbReference type="GO" id="GO:0003756">
    <property type="term" value="F:protein disulfide isomerase activity"/>
    <property type="evidence" value="ECO:0007669"/>
    <property type="project" value="TreeGrafter"/>
</dbReference>
<comment type="caution">
    <text evidence="5">The sequence shown here is derived from an EMBL/GenBank/DDBJ whole genome shotgun (WGS) entry which is preliminary data.</text>
</comment>
<evidence type="ECO:0000259" key="4">
    <source>
        <dbReference type="Pfam" id="PF00085"/>
    </source>
</evidence>
<dbReference type="InterPro" id="IPR051063">
    <property type="entry name" value="PDI"/>
</dbReference>
<protein>
    <recommendedName>
        <fullName evidence="4">Thioredoxin domain-containing protein</fullName>
    </recommendedName>
</protein>
<evidence type="ECO:0000313" key="5">
    <source>
        <dbReference type="EMBL" id="KAG5671438.1"/>
    </source>
</evidence>
<proteinExistence type="inferred from homology"/>
<dbReference type="GO" id="GO:0005783">
    <property type="term" value="C:endoplasmic reticulum"/>
    <property type="evidence" value="ECO:0007669"/>
    <property type="project" value="TreeGrafter"/>
</dbReference>
<feature type="signal peptide" evidence="3">
    <location>
        <begin position="1"/>
        <end position="19"/>
    </location>
</feature>
<evidence type="ECO:0000256" key="1">
    <source>
        <dbReference type="ARBA" id="ARBA00006347"/>
    </source>
</evidence>
<accession>A0A9J6BPU0</accession>
<dbReference type="GO" id="GO:0006457">
    <property type="term" value="P:protein folding"/>
    <property type="evidence" value="ECO:0007669"/>
    <property type="project" value="TreeGrafter"/>
</dbReference>
<dbReference type="OrthoDB" id="72053at2759"/>
<dbReference type="AlphaFoldDB" id="A0A9J6BPU0"/>
<gene>
    <name evidence="5" type="ORF">PVAND_001634</name>
</gene>
<keyword evidence="6" id="KW-1185">Reference proteome</keyword>
<dbReference type="Pfam" id="PF00085">
    <property type="entry name" value="Thioredoxin"/>
    <property type="match status" value="1"/>
</dbReference>
<feature type="chain" id="PRO_5039954194" description="Thioredoxin domain-containing protein" evidence="3">
    <location>
        <begin position="20"/>
        <end position="317"/>
    </location>
</feature>
<dbReference type="PANTHER" id="PTHR45672:SF3">
    <property type="entry name" value="THIOREDOXIN DOMAIN-CONTAINING PROTEIN 5"/>
    <property type="match status" value="1"/>
</dbReference>
<dbReference type="CDD" id="cd02961">
    <property type="entry name" value="PDI_a_family"/>
    <property type="match status" value="1"/>
</dbReference>
<dbReference type="InterPro" id="IPR013766">
    <property type="entry name" value="Thioredoxin_domain"/>
</dbReference>
<evidence type="ECO:0000256" key="2">
    <source>
        <dbReference type="ARBA" id="ARBA00022729"/>
    </source>
</evidence>
<dbReference type="PANTHER" id="PTHR45672">
    <property type="entry name" value="PROTEIN DISULFIDE-ISOMERASE C17H9.14C-RELATED"/>
    <property type="match status" value="1"/>
</dbReference>
<evidence type="ECO:0000256" key="3">
    <source>
        <dbReference type="SAM" id="SignalP"/>
    </source>
</evidence>
<dbReference type="EMBL" id="JADBJN010000003">
    <property type="protein sequence ID" value="KAG5671438.1"/>
    <property type="molecule type" value="Genomic_DNA"/>
</dbReference>
<dbReference type="Proteomes" id="UP001107558">
    <property type="component" value="Chromosome 3"/>
</dbReference>
<comment type="similarity">
    <text evidence="1">Belongs to the protein disulfide isomerase family.</text>
</comment>
<organism evidence="5 6">
    <name type="scientific">Polypedilum vanderplanki</name>
    <name type="common">Sleeping chironomid midge</name>
    <dbReference type="NCBI Taxonomy" id="319348"/>
    <lineage>
        <taxon>Eukaryota</taxon>
        <taxon>Metazoa</taxon>
        <taxon>Ecdysozoa</taxon>
        <taxon>Arthropoda</taxon>
        <taxon>Hexapoda</taxon>
        <taxon>Insecta</taxon>
        <taxon>Pterygota</taxon>
        <taxon>Neoptera</taxon>
        <taxon>Endopterygota</taxon>
        <taxon>Diptera</taxon>
        <taxon>Nematocera</taxon>
        <taxon>Chironomoidea</taxon>
        <taxon>Chironomidae</taxon>
        <taxon>Chironominae</taxon>
        <taxon>Polypedilum</taxon>
        <taxon>Polypedilum</taxon>
    </lineage>
</organism>
<reference evidence="5" key="1">
    <citation type="submission" date="2021-03" db="EMBL/GenBank/DDBJ databases">
        <title>Chromosome level genome of the anhydrobiotic midge Polypedilum vanderplanki.</title>
        <authorList>
            <person name="Yoshida Y."/>
            <person name="Kikawada T."/>
            <person name="Gusev O."/>
        </authorList>
    </citation>
    <scope>NUCLEOTIDE SEQUENCE</scope>
    <source>
        <strain evidence="5">NIAS01</strain>
        <tissue evidence="5">Whole body or cell culture</tissue>
    </source>
</reference>
<evidence type="ECO:0000313" key="6">
    <source>
        <dbReference type="Proteomes" id="UP001107558"/>
    </source>
</evidence>
<name>A0A9J6BPU0_POLVA</name>